<comment type="caution">
    <text evidence="2">The sequence shown here is derived from an EMBL/GenBank/DDBJ whole genome shotgun (WGS) entry which is preliminary data.</text>
</comment>
<name>A0A2W4WQH2_9CYAN</name>
<dbReference type="AlphaFoldDB" id="A0A2W4WQH2"/>
<dbReference type="Gene3D" id="3.90.1570.10">
    <property type="entry name" value="tt1808, chain A"/>
    <property type="match status" value="1"/>
</dbReference>
<evidence type="ECO:0000313" key="2">
    <source>
        <dbReference type="EMBL" id="PZO46552.1"/>
    </source>
</evidence>
<dbReference type="PANTHER" id="PTHR34107">
    <property type="entry name" value="SLL0198 PROTEIN-RELATED"/>
    <property type="match status" value="1"/>
</dbReference>
<dbReference type="EMBL" id="QBMP01000305">
    <property type="protein sequence ID" value="PZO46552.1"/>
    <property type="molecule type" value="Genomic_DNA"/>
</dbReference>
<reference evidence="2 3" key="2">
    <citation type="submission" date="2018-06" db="EMBL/GenBank/DDBJ databases">
        <title>Metagenomic assembly of (sub)arctic Cyanobacteria and their associated microbiome from non-axenic cultures.</title>
        <authorList>
            <person name="Baurain D."/>
        </authorList>
    </citation>
    <scope>NUCLEOTIDE SEQUENCE [LARGE SCALE GENOMIC DNA]</scope>
    <source>
        <strain evidence="2">ULC027bin1</strain>
    </source>
</reference>
<protein>
    <recommendedName>
        <fullName evidence="1">Putative restriction endonuclease domain-containing protein</fullName>
    </recommendedName>
</protein>
<reference evidence="3" key="1">
    <citation type="submission" date="2018-04" db="EMBL/GenBank/DDBJ databases">
        <authorList>
            <person name="Cornet L."/>
        </authorList>
    </citation>
    <scope>NUCLEOTIDE SEQUENCE [LARGE SCALE GENOMIC DNA]</scope>
</reference>
<accession>A0A2W4WQH2</accession>
<dbReference type="Pfam" id="PF05685">
    <property type="entry name" value="Uma2"/>
    <property type="match status" value="1"/>
</dbReference>
<dbReference type="InterPro" id="IPR011335">
    <property type="entry name" value="Restrct_endonuc-II-like"/>
</dbReference>
<dbReference type="InterPro" id="IPR008538">
    <property type="entry name" value="Uma2"/>
</dbReference>
<sequence>MVQTPVKPVTLTAFLTLLETNPACEFIDGKITQKPMPKGKHSRLQTKLSNWLNEALEAQGTGLAFSELRCTFGGASIVPDVVVLGSDRILKDKNGDIADAVEVAPDASIEILSPQQSTTKVIKNIKHCLNHGTEIGWLIDPTEKTVLIFHRDLPLQILDHSESLLPMPQILRPCDLTVGTLFGWLQV</sequence>
<proteinExistence type="predicted"/>
<dbReference type="PANTHER" id="PTHR34107:SF8">
    <property type="entry name" value="UNIDENTIFIED OPEN READING FRAME"/>
    <property type="match status" value="1"/>
</dbReference>
<dbReference type="InterPro" id="IPR012296">
    <property type="entry name" value="Nuclease_put_TT1808"/>
</dbReference>
<dbReference type="Proteomes" id="UP000249794">
    <property type="component" value="Unassembled WGS sequence"/>
</dbReference>
<evidence type="ECO:0000259" key="1">
    <source>
        <dbReference type="Pfam" id="PF05685"/>
    </source>
</evidence>
<feature type="domain" description="Putative restriction endonuclease" evidence="1">
    <location>
        <begin position="14"/>
        <end position="168"/>
    </location>
</feature>
<evidence type="ECO:0000313" key="3">
    <source>
        <dbReference type="Proteomes" id="UP000249794"/>
    </source>
</evidence>
<dbReference type="CDD" id="cd06260">
    <property type="entry name" value="DUF820-like"/>
    <property type="match status" value="1"/>
</dbReference>
<gene>
    <name evidence="2" type="ORF">DCF15_20140</name>
</gene>
<organism evidence="2 3">
    <name type="scientific">Phormidesmis priestleyi</name>
    <dbReference type="NCBI Taxonomy" id="268141"/>
    <lineage>
        <taxon>Bacteria</taxon>
        <taxon>Bacillati</taxon>
        <taxon>Cyanobacteriota</taxon>
        <taxon>Cyanophyceae</taxon>
        <taxon>Leptolyngbyales</taxon>
        <taxon>Leptolyngbyaceae</taxon>
        <taxon>Phormidesmis</taxon>
    </lineage>
</organism>
<dbReference type="SUPFAM" id="SSF52980">
    <property type="entry name" value="Restriction endonuclease-like"/>
    <property type="match status" value="1"/>
</dbReference>